<sequence length="419" mass="48622">MGTLIWIFCCIYFCAVGAAKNSKLEQQKCYQSVNISYDELTRLIDLFNSSSSSVNVSKIYDLNNLEKNINELQTIEEETRKLKVKQDNILTKLNDTEQSIKKDQNLVDEILQELLNFSNYNSSVNEILNEAEKYKNKIEDSVRIGRNVSEVCHQGLNKYKEFESVLNGLVKSYNDVGKIYGEEMNRAKIVNERVDQILKETENVKKYFDEIKLPVNLVENYINDSEERLKHIIEYLRNNTNVLKELLEDSSKKFNQQLINNGKAVAKSISNIENNVNEMNIELNKYENTFTKTGFQPTVDKQSEKLLRDINDELANLEKIFDDIDFTEDEKKTILKYDTRKYLADIREKKLLLKEYTQILDVIPSDEEIKKTKKEIEDLEVAIESTEKLHKLESELDGLIDVSEQIRNTSCNVTSGLPT</sequence>
<feature type="coiled-coil region" evidence="1">
    <location>
        <begin position="269"/>
        <end position="320"/>
    </location>
</feature>
<dbReference type="Proteomes" id="UP000007266">
    <property type="component" value="Linkage group 3"/>
</dbReference>
<proteinExistence type="predicted"/>
<dbReference type="EMBL" id="KQ971324">
    <property type="protein sequence ID" value="EFA01214.1"/>
    <property type="molecule type" value="Genomic_DNA"/>
</dbReference>
<feature type="coiled-coil region" evidence="1">
    <location>
        <begin position="369"/>
        <end position="409"/>
    </location>
</feature>
<dbReference type="AlphaFoldDB" id="D6WE04"/>
<dbReference type="HOGENOM" id="CLU_656100_0_0_1"/>
<name>D6WE04_TRICA</name>
<reference evidence="3 4" key="2">
    <citation type="journal article" date="2010" name="Nucleic Acids Res.">
        <title>BeetleBase in 2010: revisions to provide comprehensive genomic information for Tribolium castaneum.</title>
        <authorList>
            <person name="Kim H.S."/>
            <person name="Murphy T."/>
            <person name="Xia J."/>
            <person name="Caragea D."/>
            <person name="Park Y."/>
            <person name="Beeman R.W."/>
            <person name="Lorenzen M.D."/>
            <person name="Butcher S."/>
            <person name="Manak J.R."/>
            <person name="Brown S.J."/>
        </authorList>
    </citation>
    <scope>GENOME REANNOTATION</scope>
    <source>
        <strain evidence="3 4">Georgia GA2</strain>
    </source>
</reference>
<accession>D6WE04</accession>
<dbReference type="SUPFAM" id="SSF58104">
    <property type="entry name" value="Methyl-accepting chemotaxis protein (MCP) signaling domain"/>
    <property type="match status" value="1"/>
</dbReference>
<organism evidence="3 4">
    <name type="scientific">Tribolium castaneum</name>
    <name type="common">Red flour beetle</name>
    <dbReference type="NCBI Taxonomy" id="7070"/>
    <lineage>
        <taxon>Eukaryota</taxon>
        <taxon>Metazoa</taxon>
        <taxon>Ecdysozoa</taxon>
        <taxon>Arthropoda</taxon>
        <taxon>Hexapoda</taxon>
        <taxon>Insecta</taxon>
        <taxon>Pterygota</taxon>
        <taxon>Neoptera</taxon>
        <taxon>Endopterygota</taxon>
        <taxon>Coleoptera</taxon>
        <taxon>Polyphaga</taxon>
        <taxon>Cucujiformia</taxon>
        <taxon>Tenebrionidae</taxon>
        <taxon>Tenebrionidae incertae sedis</taxon>
        <taxon>Tribolium</taxon>
    </lineage>
</organism>
<feature type="coiled-coil region" evidence="1">
    <location>
        <begin position="62"/>
        <end position="144"/>
    </location>
</feature>
<protein>
    <recommendedName>
        <fullName evidence="5">Reticulocyte binding protein</fullName>
    </recommendedName>
</protein>
<keyword evidence="4" id="KW-1185">Reference proteome</keyword>
<reference evidence="3 4" key="1">
    <citation type="journal article" date="2008" name="Nature">
        <title>The genome of the model beetle and pest Tribolium castaneum.</title>
        <authorList>
            <consortium name="Tribolium Genome Sequencing Consortium"/>
            <person name="Richards S."/>
            <person name="Gibbs R.A."/>
            <person name="Weinstock G.M."/>
            <person name="Brown S.J."/>
            <person name="Denell R."/>
            <person name="Beeman R.W."/>
            <person name="Gibbs R."/>
            <person name="Beeman R.W."/>
            <person name="Brown S.J."/>
            <person name="Bucher G."/>
            <person name="Friedrich M."/>
            <person name="Grimmelikhuijzen C.J."/>
            <person name="Klingler M."/>
            <person name="Lorenzen M."/>
            <person name="Richards S."/>
            <person name="Roth S."/>
            <person name="Schroder R."/>
            <person name="Tautz D."/>
            <person name="Zdobnov E.M."/>
            <person name="Muzny D."/>
            <person name="Gibbs R.A."/>
            <person name="Weinstock G.M."/>
            <person name="Attaway T."/>
            <person name="Bell S."/>
            <person name="Buhay C.J."/>
            <person name="Chandrabose M.N."/>
            <person name="Chavez D."/>
            <person name="Clerk-Blankenburg K.P."/>
            <person name="Cree A."/>
            <person name="Dao M."/>
            <person name="Davis C."/>
            <person name="Chacko J."/>
            <person name="Dinh H."/>
            <person name="Dugan-Rocha S."/>
            <person name="Fowler G."/>
            <person name="Garner T.T."/>
            <person name="Garnes J."/>
            <person name="Gnirke A."/>
            <person name="Hawes A."/>
            <person name="Hernandez J."/>
            <person name="Hines S."/>
            <person name="Holder M."/>
            <person name="Hume J."/>
            <person name="Jhangiani S.N."/>
            <person name="Joshi V."/>
            <person name="Khan Z.M."/>
            <person name="Jackson L."/>
            <person name="Kovar C."/>
            <person name="Kowis A."/>
            <person name="Lee S."/>
            <person name="Lewis L.R."/>
            <person name="Margolis J."/>
            <person name="Morgan M."/>
            <person name="Nazareth L.V."/>
            <person name="Nguyen N."/>
            <person name="Okwuonu G."/>
            <person name="Parker D."/>
            <person name="Richards S."/>
            <person name="Ruiz S.J."/>
            <person name="Santibanez J."/>
            <person name="Savard J."/>
            <person name="Scherer S.E."/>
            <person name="Schneider B."/>
            <person name="Sodergren E."/>
            <person name="Tautz D."/>
            <person name="Vattahil S."/>
            <person name="Villasana D."/>
            <person name="White C.S."/>
            <person name="Wright R."/>
            <person name="Park Y."/>
            <person name="Beeman R.W."/>
            <person name="Lord J."/>
            <person name="Oppert B."/>
            <person name="Lorenzen M."/>
            <person name="Brown S."/>
            <person name="Wang L."/>
            <person name="Savard J."/>
            <person name="Tautz D."/>
            <person name="Richards S."/>
            <person name="Weinstock G."/>
            <person name="Gibbs R.A."/>
            <person name="Liu Y."/>
            <person name="Worley K."/>
            <person name="Weinstock G."/>
            <person name="Elsik C.G."/>
            <person name="Reese J.T."/>
            <person name="Elhaik E."/>
            <person name="Landan G."/>
            <person name="Graur D."/>
            <person name="Arensburger P."/>
            <person name="Atkinson P."/>
            <person name="Beeman R.W."/>
            <person name="Beidler J."/>
            <person name="Brown S.J."/>
            <person name="Demuth J.P."/>
            <person name="Drury D.W."/>
            <person name="Du Y.Z."/>
            <person name="Fujiwara H."/>
            <person name="Lorenzen M."/>
            <person name="Maselli V."/>
            <person name="Osanai M."/>
            <person name="Park Y."/>
            <person name="Robertson H.M."/>
            <person name="Tu Z."/>
            <person name="Wang J.J."/>
            <person name="Wang S."/>
            <person name="Richards S."/>
            <person name="Song H."/>
            <person name="Zhang L."/>
            <person name="Sodergren E."/>
            <person name="Werner D."/>
            <person name="Stanke M."/>
            <person name="Morgenstern B."/>
            <person name="Solovyev V."/>
            <person name="Kosarev P."/>
            <person name="Brown G."/>
            <person name="Chen H.C."/>
            <person name="Ermolaeva O."/>
            <person name="Hlavina W."/>
            <person name="Kapustin Y."/>
            <person name="Kiryutin B."/>
            <person name="Kitts P."/>
            <person name="Maglott D."/>
            <person name="Pruitt K."/>
            <person name="Sapojnikov V."/>
            <person name="Souvorov A."/>
            <person name="Mackey A.J."/>
            <person name="Waterhouse R.M."/>
            <person name="Wyder S."/>
            <person name="Zdobnov E.M."/>
            <person name="Zdobnov E.M."/>
            <person name="Wyder S."/>
            <person name="Kriventseva E.V."/>
            <person name="Kadowaki T."/>
            <person name="Bork P."/>
            <person name="Aranda M."/>
            <person name="Bao R."/>
            <person name="Beermann A."/>
            <person name="Berns N."/>
            <person name="Bolognesi R."/>
            <person name="Bonneton F."/>
            <person name="Bopp D."/>
            <person name="Brown S.J."/>
            <person name="Bucher G."/>
            <person name="Butts T."/>
            <person name="Chaumot A."/>
            <person name="Denell R.E."/>
            <person name="Ferrier D.E."/>
            <person name="Friedrich M."/>
            <person name="Gordon C.M."/>
            <person name="Jindra M."/>
            <person name="Klingler M."/>
            <person name="Lan Q."/>
            <person name="Lattorff H.M."/>
            <person name="Laudet V."/>
            <person name="von Levetsow C."/>
            <person name="Liu Z."/>
            <person name="Lutz R."/>
            <person name="Lynch J.A."/>
            <person name="da Fonseca R.N."/>
            <person name="Posnien N."/>
            <person name="Reuter R."/>
            <person name="Roth S."/>
            <person name="Savard J."/>
            <person name="Schinko J.B."/>
            <person name="Schmitt C."/>
            <person name="Schoppmeier M."/>
            <person name="Schroder R."/>
            <person name="Shippy T.D."/>
            <person name="Simonnet F."/>
            <person name="Marques-Souza H."/>
            <person name="Tautz D."/>
            <person name="Tomoyasu Y."/>
            <person name="Trauner J."/>
            <person name="Van der Zee M."/>
            <person name="Vervoort M."/>
            <person name="Wittkopp N."/>
            <person name="Wimmer E.A."/>
            <person name="Yang X."/>
            <person name="Jones A.K."/>
            <person name="Sattelle D.B."/>
            <person name="Ebert P.R."/>
            <person name="Nelson D."/>
            <person name="Scott J.G."/>
            <person name="Beeman R.W."/>
            <person name="Muthukrishnan S."/>
            <person name="Kramer K.J."/>
            <person name="Arakane Y."/>
            <person name="Beeman R.W."/>
            <person name="Zhu Q."/>
            <person name="Hogenkamp D."/>
            <person name="Dixit R."/>
            <person name="Oppert B."/>
            <person name="Jiang H."/>
            <person name="Zou Z."/>
            <person name="Marshall J."/>
            <person name="Elpidina E."/>
            <person name="Vinokurov K."/>
            <person name="Oppert C."/>
            <person name="Zou Z."/>
            <person name="Evans J."/>
            <person name="Lu Z."/>
            <person name="Zhao P."/>
            <person name="Sumathipala N."/>
            <person name="Altincicek B."/>
            <person name="Vilcinskas A."/>
            <person name="Williams M."/>
            <person name="Hultmark D."/>
            <person name="Hetru C."/>
            <person name="Jiang H."/>
            <person name="Grimmelikhuijzen C.J."/>
            <person name="Hauser F."/>
            <person name="Cazzamali G."/>
            <person name="Williamson M."/>
            <person name="Park Y."/>
            <person name="Li B."/>
            <person name="Tanaka Y."/>
            <person name="Predel R."/>
            <person name="Neupert S."/>
            <person name="Schachtner J."/>
            <person name="Verleyen P."/>
            <person name="Raible F."/>
            <person name="Bork P."/>
            <person name="Friedrich M."/>
            <person name="Walden K.K."/>
            <person name="Robertson H.M."/>
            <person name="Angeli S."/>
            <person name="Foret S."/>
            <person name="Bucher G."/>
            <person name="Schuetz S."/>
            <person name="Maleszka R."/>
            <person name="Wimmer E.A."/>
            <person name="Beeman R.W."/>
            <person name="Lorenzen M."/>
            <person name="Tomoyasu Y."/>
            <person name="Miller S.C."/>
            <person name="Grossmann D."/>
            <person name="Bucher G."/>
        </authorList>
    </citation>
    <scope>NUCLEOTIDE SEQUENCE [LARGE SCALE GENOMIC DNA]</scope>
    <source>
        <strain evidence="3 4">Georgia GA2</strain>
    </source>
</reference>
<evidence type="ECO:0000256" key="2">
    <source>
        <dbReference type="SAM" id="SignalP"/>
    </source>
</evidence>
<evidence type="ECO:0000313" key="3">
    <source>
        <dbReference type="EMBL" id="EFA01214.1"/>
    </source>
</evidence>
<dbReference type="OrthoDB" id="6756302at2759"/>
<feature type="chain" id="PRO_5003089498" description="Reticulocyte binding protein" evidence="2">
    <location>
        <begin position="19"/>
        <end position="419"/>
    </location>
</feature>
<keyword evidence="1" id="KW-0175">Coiled coil</keyword>
<feature type="signal peptide" evidence="2">
    <location>
        <begin position="1"/>
        <end position="18"/>
    </location>
</feature>
<dbReference type="InParanoid" id="D6WE04"/>
<gene>
    <name evidence="3" type="primary">AUGUSTUS-3.0.2_10541</name>
    <name evidence="3" type="ORF">TcasGA2_TC010541</name>
</gene>
<evidence type="ECO:0000256" key="1">
    <source>
        <dbReference type="SAM" id="Coils"/>
    </source>
</evidence>
<evidence type="ECO:0000313" key="4">
    <source>
        <dbReference type="Proteomes" id="UP000007266"/>
    </source>
</evidence>
<keyword evidence="2" id="KW-0732">Signal</keyword>
<evidence type="ECO:0008006" key="5">
    <source>
        <dbReference type="Google" id="ProtNLM"/>
    </source>
</evidence>
<dbReference type="Gene3D" id="1.10.287.950">
    <property type="entry name" value="Methyl-accepting chemotaxis protein"/>
    <property type="match status" value="1"/>
</dbReference>
<dbReference type="KEGG" id="tca:103314595"/>